<keyword evidence="2" id="KW-1003">Cell membrane</keyword>
<evidence type="ECO:0000256" key="6">
    <source>
        <dbReference type="SAM" id="Phobius"/>
    </source>
</evidence>
<keyword evidence="8" id="KW-1185">Reference proteome</keyword>
<feature type="transmembrane region" description="Helical" evidence="6">
    <location>
        <begin position="279"/>
        <end position="298"/>
    </location>
</feature>
<dbReference type="OrthoDB" id="6023292at2"/>
<evidence type="ECO:0000256" key="1">
    <source>
        <dbReference type="ARBA" id="ARBA00004651"/>
    </source>
</evidence>
<protein>
    <recommendedName>
        <fullName evidence="9">Flippase-like domain-containing protein</fullName>
    </recommendedName>
</protein>
<sequence length="306" mass="35211">MKHLRPVLFIFGLCFLMILLWHSWEKIKGLLITVQWTLFSLSVLITMAWYIVTSLLFKELLQKYGVIINHRLNHTIFFYGQIAKYVPGKVFGLLYQSLLLQTKGATSAVVFANLDLMGLLIFCCSAIALTLTIAIYNLFFAILLFLLSLLICVWITRTCLFFTLTKHILFYFQSIAKRLTLCSCVPHSSNIKVMSYYILFWFSYLGGHYFLLQAVFDFSLTQSTYYIICLSAGWVVGAVSLIIPAGMGVKELVFVYLAHLITQDVTLDTLTAVAVVSRVWLMLQELLGITWVFCWNFYHHRFVPHV</sequence>
<feature type="transmembrane region" description="Helical" evidence="6">
    <location>
        <begin position="36"/>
        <end position="57"/>
    </location>
</feature>
<evidence type="ECO:0000256" key="4">
    <source>
        <dbReference type="ARBA" id="ARBA00022989"/>
    </source>
</evidence>
<evidence type="ECO:0000313" key="7">
    <source>
        <dbReference type="EMBL" id="AUI67549.1"/>
    </source>
</evidence>
<comment type="subcellular location">
    <subcellularLocation>
        <location evidence="1">Cell membrane</location>
        <topology evidence="1">Multi-pass membrane protein</topology>
    </subcellularLocation>
</comment>
<reference evidence="8" key="1">
    <citation type="submission" date="2016-12" db="EMBL/GenBank/DDBJ databases">
        <title>Complete Genome Sequence of Beggiatoa leptomitiformis D-401.</title>
        <authorList>
            <person name="Fomenkov A."/>
            <person name="Vincze T."/>
            <person name="Grabovich M."/>
            <person name="Anton B.P."/>
            <person name="Dubinina G."/>
            <person name="Orlova M."/>
            <person name="Belousova E."/>
            <person name="Roberts R.J."/>
        </authorList>
    </citation>
    <scope>NUCLEOTIDE SEQUENCE [LARGE SCALE GENOMIC DNA]</scope>
    <source>
        <strain evidence="8">D-401</strain>
    </source>
</reference>
<dbReference type="STRING" id="288004.AL038_04215"/>
<accession>A0A2N9YAT4</accession>
<feature type="transmembrane region" description="Helical" evidence="6">
    <location>
        <begin position="7"/>
        <end position="24"/>
    </location>
</feature>
<name>A0A2N9YAT4_9GAMM</name>
<feature type="transmembrane region" description="Helical" evidence="6">
    <location>
        <begin position="135"/>
        <end position="156"/>
    </location>
</feature>
<feature type="transmembrane region" description="Helical" evidence="6">
    <location>
        <begin position="108"/>
        <end position="129"/>
    </location>
</feature>
<evidence type="ECO:0008006" key="9">
    <source>
        <dbReference type="Google" id="ProtNLM"/>
    </source>
</evidence>
<gene>
    <name evidence="7" type="ORF">BLE401_01790</name>
</gene>
<dbReference type="Proteomes" id="UP000234271">
    <property type="component" value="Chromosome"/>
</dbReference>
<dbReference type="InterPro" id="IPR022791">
    <property type="entry name" value="L-PG_synthase/AglD"/>
</dbReference>
<feature type="transmembrane region" description="Helical" evidence="6">
    <location>
        <begin position="194"/>
        <end position="212"/>
    </location>
</feature>
<organism evidence="7 8">
    <name type="scientific">Beggiatoa leptomitoformis</name>
    <dbReference type="NCBI Taxonomy" id="288004"/>
    <lineage>
        <taxon>Bacteria</taxon>
        <taxon>Pseudomonadati</taxon>
        <taxon>Pseudomonadota</taxon>
        <taxon>Gammaproteobacteria</taxon>
        <taxon>Thiotrichales</taxon>
        <taxon>Thiotrichaceae</taxon>
        <taxon>Beggiatoa</taxon>
    </lineage>
</organism>
<keyword evidence="5 6" id="KW-0472">Membrane</keyword>
<keyword evidence="3 6" id="KW-0812">Transmembrane</keyword>
<evidence type="ECO:0000256" key="3">
    <source>
        <dbReference type="ARBA" id="ARBA00022692"/>
    </source>
</evidence>
<evidence type="ECO:0000313" key="8">
    <source>
        <dbReference type="Proteomes" id="UP000234271"/>
    </source>
</evidence>
<dbReference type="Pfam" id="PF03706">
    <property type="entry name" value="LPG_synthase_TM"/>
    <property type="match status" value="1"/>
</dbReference>
<dbReference type="RefSeq" id="WP_062149478.1">
    <property type="nucleotide sequence ID" value="NZ_CP012373.2"/>
</dbReference>
<dbReference type="EMBL" id="CP018889">
    <property type="protein sequence ID" value="AUI67549.1"/>
    <property type="molecule type" value="Genomic_DNA"/>
</dbReference>
<proteinExistence type="predicted"/>
<dbReference type="KEGG" id="blep:AL038_04215"/>
<evidence type="ECO:0000256" key="5">
    <source>
        <dbReference type="ARBA" id="ARBA00023136"/>
    </source>
</evidence>
<keyword evidence="4 6" id="KW-1133">Transmembrane helix</keyword>
<feature type="transmembrane region" description="Helical" evidence="6">
    <location>
        <begin position="224"/>
        <end position="247"/>
    </location>
</feature>
<dbReference type="AlphaFoldDB" id="A0A2N9YAT4"/>
<evidence type="ECO:0000256" key="2">
    <source>
        <dbReference type="ARBA" id="ARBA00022475"/>
    </source>
</evidence>